<organism evidence="1">
    <name type="scientific">marine metagenome</name>
    <dbReference type="NCBI Taxonomy" id="408172"/>
    <lineage>
        <taxon>unclassified sequences</taxon>
        <taxon>metagenomes</taxon>
        <taxon>ecological metagenomes</taxon>
    </lineage>
</organism>
<evidence type="ECO:0008006" key="2">
    <source>
        <dbReference type="Google" id="ProtNLM"/>
    </source>
</evidence>
<evidence type="ECO:0000313" key="1">
    <source>
        <dbReference type="EMBL" id="SVD17950.1"/>
    </source>
</evidence>
<reference evidence="1" key="1">
    <citation type="submission" date="2018-05" db="EMBL/GenBank/DDBJ databases">
        <authorList>
            <person name="Lanie J.A."/>
            <person name="Ng W.-L."/>
            <person name="Kazmierczak K.M."/>
            <person name="Andrzejewski T.M."/>
            <person name="Davidsen T.M."/>
            <person name="Wayne K.J."/>
            <person name="Tettelin H."/>
            <person name="Glass J.I."/>
            <person name="Rusch D."/>
            <person name="Podicherti R."/>
            <person name="Tsui H.-C.T."/>
            <person name="Winkler M.E."/>
        </authorList>
    </citation>
    <scope>NUCLEOTIDE SEQUENCE</scope>
</reference>
<dbReference type="AlphaFoldDB" id="A0A382T726"/>
<proteinExistence type="predicted"/>
<accession>A0A382T726</accession>
<name>A0A382T726_9ZZZZ</name>
<gene>
    <name evidence="1" type="ORF">METZ01_LOCUS370804</name>
</gene>
<dbReference type="EMBL" id="UINC01134415">
    <property type="protein sequence ID" value="SVD17950.1"/>
    <property type="molecule type" value="Genomic_DNA"/>
</dbReference>
<protein>
    <recommendedName>
        <fullName evidence="2">SbsA Ig-like domain-containing protein</fullName>
    </recommendedName>
</protein>
<sequence length="294" mass="33092">MPNFINFTSTFLETNGEIHAYGHFVGTGDNAVDYYLFRLLPYSDNYLFTLNDPCYNSADNGINCKHYINYSSNIVYYSKLKNYSGKISSEIFATRLSDNYTTTIMSNSNNCESDCYLIEKWFLQNENIYVSLKEVNGGSGKFGFIDRSNFDIITNNEINYITGLDTYLQSNNVKNIQELSNTNSTSSVTPSAEIKHEVSDNISARVEFTKDMNYSDVEGNISVIDNSTNQSVWFMPVWNNKTLHMLFDTDNGTSYSVESNPLTSGKTYKVTLLGSAKDSDGNTLGSDVVKYITP</sequence>